<reference evidence="1 2" key="1">
    <citation type="submission" date="2016-05" db="EMBL/GenBank/DDBJ databases">
        <authorList>
            <person name="Ramsay J.P."/>
        </authorList>
    </citation>
    <scope>NUCLEOTIDE SEQUENCE [LARGE SCALE GENOMIC DNA]</scope>
    <source>
        <strain evidence="1 2">NZP2042</strain>
    </source>
</reference>
<dbReference type="Proteomes" id="UP000093737">
    <property type="component" value="Unassembled WGS sequence"/>
</dbReference>
<organism evidence="1 2">
    <name type="scientific">Rhizobium loti</name>
    <name type="common">Mesorhizobium loti</name>
    <dbReference type="NCBI Taxonomy" id="381"/>
    <lineage>
        <taxon>Bacteria</taxon>
        <taxon>Pseudomonadati</taxon>
        <taxon>Pseudomonadota</taxon>
        <taxon>Alphaproteobacteria</taxon>
        <taxon>Hyphomicrobiales</taxon>
        <taxon>Phyllobacteriaceae</taxon>
        <taxon>Mesorhizobium</taxon>
    </lineage>
</organism>
<comment type="caution">
    <text evidence="1">The sequence shown here is derived from an EMBL/GenBank/DDBJ whole genome shotgun (WGS) entry which is preliminary data.</text>
</comment>
<sequence>MPRKTKAAKPQAPKLPKGEAEQVRIRREIGHDFALSDDAFDRKRLAAGTAEARRVYEVSNDGHTSTGGIVRVRTVDPLIGITSLSRQQREAGQRYREDFQCSQQAGVKPMRWSERVDGGRKGGGIADSVLDAGRAHAAATRALGHWEVAVVVQKVCCAGESIKSLAEQTGEGRDVMTKLLKIGLDLLAVHYGMMMERRAG</sequence>
<gene>
    <name evidence="1" type="ORF">A8145_30420</name>
</gene>
<proteinExistence type="predicted"/>
<evidence type="ECO:0000313" key="1">
    <source>
        <dbReference type="EMBL" id="OBQ66730.1"/>
    </source>
</evidence>
<dbReference type="RefSeq" id="WP_065005276.1">
    <property type="nucleotide sequence ID" value="NZ_CP033334.1"/>
</dbReference>
<accession>A0A6M7TZY9</accession>
<dbReference type="EMBL" id="LYTK01000010">
    <property type="protein sequence ID" value="OBQ66730.1"/>
    <property type="molecule type" value="Genomic_DNA"/>
</dbReference>
<dbReference type="Pfam" id="PF20057">
    <property type="entry name" value="DUF6456"/>
    <property type="match status" value="1"/>
</dbReference>
<evidence type="ECO:0000313" key="2">
    <source>
        <dbReference type="Proteomes" id="UP000093737"/>
    </source>
</evidence>
<dbReference type="InterPro" id="IPR045599">
    <property type="entry name" value="DUF6456"/>
</dbReference>
<protein>
    <submittedName>
        <fullName evidence="1">Uncharacterized protein</fullName>
    </submittedName>
</protein>
<dbReference type="AlphaFoldDB" id="A0A6M7TZY9"/>
<name>A0A6M7TZY9_RHILI</name>